<name>A0ABR9QWF0_9FIRM</name>
<proteinExistence type="inferred from homology"/>
<dbReference type="CDD" id="cd02869">
    <property type="entry name" value="PseudoU_synth_RluA_like"/>
    <property type="match status" value="1"/>
</dbReference>
<feature type="domain" description="Pseudouridine synthase RsuA/RluA-like" evidence="6">
    <location>
        <begin position="91"/>
        <end position="298"/>
    </location>
</feature>
<dbReference type="Proteomes" id="UP001516588">
    <property type="component" value="Unassembled WGS sequence"/>
</dbReference>
<dbReference type="InterPro" id="IPR006145">
    <property type="entry name" value="PsdUridine_synth_RsuA/RluA"/>
</dbReference>
<evidence type="ECO:0000256" key="4">
    <source>
        <dbReference type="ARBA" id="ARBA00031870"/>
    </source>
</evidence>
<reference evidence="7 8" key="1">
    <citation type="submission" date="2020-10" db="EMBL/GenBank/DDBJ databases">
        <title>ChiBAC.</title>
        <authorList>
            <person name="Zenner C."/>
            <person name="Hitch T.C.A."/>
            <person name="Clavel T."/>
        </authorList>
    </citation>
    <scope>NUCLEOTIDE SEQUENCE [LARGE SCALE GENOMIC DNA]</scope>
    <source>
        <strain evidence="7 8">DSM 108706</strain>
    </source>
</reference>
<dbReference type="PROSITE" id="PS01129">
    <property type="entry name" value="PSI_RLU"/>
    <property type="match status" value="1"/>
</dbReference>
<keyword evidence="8" id="KW-1185">Reference proteome</keyword>
<dbReference type="SUPFAM" id="SSF55120">
    <property type="entry name" value="Pseudouridine synthase"/>
    <property type="match status" value="1"/>
</dbReference>
<comment type="similarity">
    <text evidence="2">Belongs to the pseudouridine synthase RluA family.</text>
</comment>
<accession>A0ABR9QWF0</accession>
<dbReference type="InterPro" id="IPR050188">
    <property type="entry name" value="RluA_PseudoU_synthase"/>
</dbReference>
<evidence type="ECO:0000256" key="5">
    <source>
        <dbReference type="ARBA" id="ARBA00033164"/>
    </source>
</evidence>
<evidence type="ECO:0000259" key="6">
    <source>
        <dbReference type="Pfam" id="PF00849"/>
    </source>
</evidence>
<organism evidence="7 8">
    <name type="scientific">Gallibacter intestinalis</name>
    <dbReference type="NCBI Taxonomy" id="2779356"/>
    <lineage>
        <taxon>Bacteria</taxon>
        <taxon>Bacillati</taxon>
        <taxon>Bacillota</taxon>
        <taxon>Clostridia</taxon>
        <taxon>Eubacteriales</taxon>
        <taxon>Eubacteriaceae</taxon>
        <taxon>Gallibacter</taxon>
    </lineage>
</organism>
<comment type="catalytic activity">
    <reaction evidence="1">
        <text>a uridine in RNA = a pseudouridine in RNA</text>
        <dbReference type="Rhea" id="RHEA:48348"/>
        <dbReference type="Rhea" id="RHEA-COMP:12068"/>
        <dbReference type="Rhea" id="RHEA-COMP:12069"/>
        <dbReference type="ChEBI" id="CHEBI:65314"/>
        <dbReference type="ChEBI" id="CHEBI:65315"/>
    </reaction>
</comment>
<comment type="caution">
    <text evidence="7">The sequence shown here is derived from an EMBL/GenBank/DDBJ whole genome shotgun (WGS) entry which is preliminary data.</text>
</comment>
<dbReference type="PANTHER" id="PTHR21600">
    <property type="entry name" value="MITOCHONDRIAL RNA PSEUDOURIDINE SYNTHASE"/>
    <property type="match status" value="1"/>
</dbReference>
<gene>
    <name evidence="7" type="ORF">INF20_02165</name>
</gene>
<evidence type="ECO:0000313" key="7">
    <source>
        <dbReference type="EMBL" id="MBE5035082.1"/>
    </source>
</evidence>
<evidence type="ECO:0000313" key="8">
    <source>
        <dbReference type="Proteomes" id="UP001516588"/>
    </source>
</evidence>
<dbReference type="EMBL" id="JADCKA010000002">
    <property type="protein sequence ID" value="MBE5035082.1"/>
    <property type="molecule type" value="Genomic_DNA"/>
</dbReference>
<evidence type="ECO:0000256" key="3">
    <source>
        <dbReference type="ARBA" id="ARBA00023235"/>
    </source>
</evidence>
<dbReference type="Pfam" id="PF00849">
    <property type="entry name" value="PseudoU_synth_2"/>
    <property type="match status" value="1"/>
</dbReference>
<dbReference type="RefSeq" id="WP_226384750.1">
    <property type="nucleotide sequence ID" value="NZ_JADCKA010000002.1"/>
</dbReference>
<protein>
    <recommendedName>
        <fullName evidence="4">RNA pseudouridylate synthase</fullName>
    </recommendedName>
    <alternativeName>
        <fullName evidence="5">RNA-uridine isomerase</fullName>
    </alternativeName>
</protein>
<evidence type="ECO:0000256" key="2">
    <source>
        <dbReference type="ARBA" id="ARBA00010876"/>
    </source>
</evidence>
<dbReference type="InterPro" id="IPR020103">
    <property type="entry name" value="PsdUridine_synth_cat_dom_sf"/>
</dbReference>
<sequence length="355" mass="40206">MKETNDFTYLVTADDSSAGYDIKSIIRREFHFSSRLMGKIKRNHCVYLNGQSVPGWITPKPDDTITVVMPEEKSNFPPQDIPISVVYEDEDMLVIDKQPGYIVHPTASHPEDTIANGIAKYCIDTNQTFKLRFVNRLDRDTSGLLVIGKNSHCQNQISQQMKTDKVEKIYTALVHGIIDEEEGTIDLPIGRPDEIGIKRKVMPNGAPCVTHYKVLKRFFPKKNSISNPLDRSSLDMEQHKKYLQYKDEFLKAHPDKQKLYEYLAAHDEANDIVHEPGFTLLSLKLETGRTHQIRVHVSYIGHPIVGDTLYGGASDIISRQALHASQLSLNQPVTGKRLSFEAPLPEDINKALEQI</sequence>
<dbReference type="InterPro" id="IPR006224">
    <property type="entry name" value="PsdUridine_synth_RluA-like_CS"/>
</dbReference>
<evidence type="ECO:0000256" key="1">
    <source>
        <dbReference type="ARBA" id="ARBA00000073"/>
    </source>
</evidence>
<dbReference type="Gene3D" id="3.30.2350.10">
    <property type="entry name" value="Pseudouridine synthase"/>
    <property type="match status" value="2"/>
</dbReference>
<dbReference type="PANTHER" id="PTHR21600:SF44">
    <property type="entry name" value="RIBOSOMAL LARGE SUBUNIT PSEUDOURIDINE SYNTHASE D"/>
    <property type="match status" value="1"/>
</dbReference>
<keyword evidence="3" id="KW-0413">Isomerase</keyword>